<gene>
    <name evidence="1" type="ORF">EDB92DRAFT_296942</name>
</gene>
<sequence>MGEAKTQRFVAQYLEANDIPTVRAPRVYIAFTWGDFGFIVTEYIDGPICVNSDVALVAAAVQSLIAIPSPSSTLRPVSGDIHQPDVVHLVRVRSGARGSRQRYFIRHGEERACFLRAQLCLCPSDLNRAKRDRGPRLWRLQLPAALLFRLRARPCRPFGFHRPHR</sequence>
<comment type="caution">
    <text evidence="1">The sequence shown here is derived from an EMBL/GenBank/DDBJ whole genome shotgun (WGS) entry which is preliminary data.</text>
</comment>
<reference evidence="1" key="1">
    <citation type="submission" date="2022-01" db="EMBL/GenBank/DDBJ databases">
        <title>Comparative genomics reveals a dynamic genome evolution in the ectomycorrhizal milk-cap (Lactarius) mushrooms.</title>
        <authorList>
            <consortium name="DOE Joint Genome Institute"/>
            <person name="Lebreton A."/>
            <person name="Tang N."/>
            <person name="Kuo A."/>
            <person name="LaButti K."/>
            <person name="Drula E."/>
            <person name="Barry K."/>
            <person name="Clum A."/>
            <person name="Lipzen A."/>
            <person name="Mousain D."/>
            <person name="Ng V."/>
            <person name="Wang R."/>
            <person name="Wang X."/>
            <person name="Dai Y."/>
            <person name="Henrissat B."/>
            <person name="Grigoriev I.V."/>
            <person name="Guerin-Laguette A."/>
            <person name="Yu F."/>
            <person name="Martin F.M."/>
        </authorList>
    </citation>
    <scope>NUCLEOTIDE SEQUENCE</scope>
    <source>
        <strain evidence="1">QP</strain>
    </source>
</reference>
<dbReference type="AlphaFoldDB" id="A0AAD4LKV0"/>
<dbReference type="Proteomes" id="UP001201163">
    <property type="component" value="Unassembled WGS sequence"/>
</dbReference>
<evidence type="ECO:0000313" key="2">
    <source>
        <dbReference type="Proteomes" id="UP001201163"/>
    </source>
</evidence>
<keyword evidence="2" id="KW-1185">Reference proteome</keyword>
<protein>
    <submittedName>
        <fullName evidence="1">Uncharacterized protein</fullName>
    </submittedName>
</protein>
<dbReference type="EMBL" id="JAKELL010000014">
    <property type="protein sequence ID" value="KAH8994621.1"/>
    <property type="molecule type" value="Genomic_DNA"/>
</dbReference>
<name>A0AAD4LKV0_9AGAM</name>
<accession>A0AAD4LKV0</accession>
<evidence type="ECO:0000313" key="1">
    <source>
        <dbReference type="EMBL" id="KAH8994621.1"/>
    </source>
</evidence>
<organism evidence="1 2">
    <name type="scientific">Lactarius akahatsu</name>
    <dbReference type="NCBI Taxonomy" id="416441"/>
    <lineage>
        <taxon>Eukaryota</taxon>
        <taxon>Fungi</taxon>
        <taxon>Dikarya</taxon>
        <taxon>Basidiomycota</taxon>
        <taxon>Agaricomycotina</taxon>
        <taxon>Agaricomycetes</taxon>
        <taxon>Russulales</taxon>
        <taxon>Russulaceae</taxon>
        <taxon>Lactarius</taxon>
    </lineage>
</organism>
<proteinExistence type="predicted"/>